<feature type="transmembrane region" description="Helical" evidence="1">
    <location>
        <begin position="105"/>
        <end position="132"/>
    </location>
</feature>
<evidence type="ECO:0000313" key="2">
    <source>
        <dbReference type="EMBL" id="QFU99241.1"/>
    </source>
</evidence>
<name>A0A5P9QCR7_9MICO</name>
<accession>A0A5P9QCR7</accession>
<feature type="transmembrane region" description="Helical" evidence="1">
    <location>
        <begin position="283"/>
        <end position="300"/>
    </location>
</feature>
<gene>
    <name evidence="2" type="ORF">KDY119_02768</name>
</gene>
<evidence type="ECO:0000256" key="1">
    <source>
        <dbReference type="SAM" id="Phobius"/>
    </source>
</evidence>
<proteinExistence type="predicted"/>
<feature type="transmembrane region" description="Helical" evidence="1">
    <location>
        <begin position="226"/>
        <end position="246"/>
    </location>
</feature>
<feature type="transmembrane region" description="Helical" evidence="1">
    <location>
        <begin position="320"/>
        <end position="342"/>
    </location>
</feature>
<feature type="transmembrane region" description="Helical" evidence="1">
    <location>
        <begin position="363"/>
        <end position="396"/>
    </location>
</feature>
<dbReference type="Proteomes" id="UP000326702">
    <property type="component" value="Chromosome"/>
</dbReference>
<keyword evidence="3" id="KW-1185">Reference proteome</keyword>
<keyword evidence="1" id="KW-0472">Membrane</keyword>
<dbReference type="RefSeq" id="WP_153022438.1">
    <property type="nucleotide sequence ID" value="NZ_BAABIH010000008.1"/>
</dbReference>
<dbReference type="AlphaFoldDB" id="A0A5P9QCR7"/>
<feature type="transmembrane region" description="Helical" evidence="1">
    <location>
        <begin position="408"/>
        <end position="432"/>
    </location>
</feature>
<dbReference type="EMBL" id="CP045529">
    <property type="protein sequence ID" value="QFU99241.1"/>
    <property type="molecule type" value="Genomic_DNA"/>
</dbReference>
<evidence type="ECO:0008006" key="4">
    <source>
        <dbReference type="Google" id="ProtNLM"/>
    </source>
</evidence>
<organism evidence="2 3">
    <name type="scientific">Luteimicrobium xylanilyticum</name>
    <dbReference type="NCBI Taxonomy" id="1133546"/>
    <lineage>
        <taxon>Bacteria</taxon>
        <taxon>Bacillati</taxon>
        <taxon>Actinomycetota</taxon>
        <taxon>Actinomycetes</taxon>
        <taxon>Micrococcales</taxon>
        <taxon>Luteimicrobium</taxon>
    </lineage>
</organism>
<dbReference type="KEGG" id="lxl:KDY119_02768"/>
<keyword evidence="1" id="KW-0812">Transmembrane</keyword>
<reference evidence="2 3" key="1">
    <citation type="submission" date="2019-10" db="EMBL/GenBank/DDBJ databases">
        <title>Genome sequence of Luteimicrobium xylanilyticum HY-24.</title>
        <authorList>
            <person name="Kim D.Y."/>
            <person name="Park H.-Y."/>
        </authorList>
    </citation>
    <scope>NUCLEOTIDE SEQUENCE [LARGE SCALE GENOMIC DNA]</scope>
    <source>
        <strain evidence="2 3">HY-24</strain>
    </source>
</reference>
<evidence type="ECO:0000313" key="3">
    <source>
        <dbReference type="Proteomes" id="UP000326702"/>
    </source>
</evidence>
<feature type="transmembrane region" description="Helical" evidence="1">
    <location>
        <begin position="200"/>
        <end position="220"/>
    </location>
</feature>
<protein>
    <recommendedName>
        <fullName evidence="4">ABC3 transporter permease protein domain-containing protein</fullName>
    </recommendedName>
</protein>
<sequence>MTALLRLGYAELRAGLTVWLGVLAVSATAGLATGLAVSPVVTATDTPGVAALALYGLSGTTLAFTAVAVGITVASVAELTLALLRRRLALWLLAGVTPAQTSAVALGQLVVVALVGAAAGAGLAVVAAPWLVGLAIEDVAGLAGVRVHLGEVGAAVAAAAVVVLATISGVRPARRAGRIVGADPRRDAGTERTAMGKGRWALAIATVAALAAVAVGARGADDPETAVLLVAPLAATALVALAPTFAADGVRRWTGLVARQPAATWLLARAQTGELLRRSSGPLGPLVTVVALGGGIPAAHVAAGEAAGSRQPDASGASGLLLLLALPLFVTLVGSATAVVMSDRERTTDAAVALSVGATRAQVVTAALAHVLIVVVSATAVGLLAVAATCATAAWAFGPGSAVAGAPTALASVGVAAALCAVVQAAALLPAVARATRQRRHDDAPPPPQG</sequence>
<feature type="transmembrane region" description="Helical" evidence="1">
    <location>
        <begin position="53"/>
        <end position="84"/>
    </location>
</feature>
<feature type="transmembrane region" description="Helical" evidence="1">
    <location>
        <begin position="152"/>
        <end position="170"/>
    </location>
</feature>
<keyword evidence="1" id="KW-1133">Transmembrane helix</keyword>